<gene>
    <name evidence="2" type="ORF">BCR34DRAFT_479060</name>
</gene>
<dbReference type="STRING" id="1231657.A0A1Y1ZX46"/>
<accession>A0A1Y1ZX46</accession>
<organism evidence="2 3">
    <name type="scientific">Clohesyomyces aquaticus</name>
    <dbReference type="NCBI Taxonomy" id="1231657"/>
    <lineage>
        <taxon>Eukaryota</taxon>
        <taxon>Fungi</taxon>
        <taxon>Dikarya</taxon>
        <taxon>Ascomycota</taxon>
        <taxon>Pezizomycotina</taxon>
        <taxon>Dothideomycetes</taxon>
        <taxon>Pleosporomycetidae</taxon>
        <taxon>Pleosporales</taxon>
        <taxon>Lindgomycetaceae</taxon>
        <taxon>Clohesyomyces</taxon>
    </lineage>
</organism>
<proteinExistence type="predicted"/>
<evidence type="ECO:0000313" key="3">
    <source>
        <dbReference type="Proteomes" id="UP000193144"/>
    </source>
</evidence>
<dbReference type="GO" id="GO:0032543">
    <property type="term" value="P:mitochondrial translation"/>
    <property type="evidence" value="ECO:0007669"/>
    <property type="project" value="InterPro"/>
</dbReference>
<dbReference type="Gene3D" id="6.10.250.3440">
    <property type="match status" value="1"/>
</dbReference>
<name>A0A1Y1ZX46_9PLEO</name>
<dbReference type="OrthoDB" id="2098203at2759"/>
<reference evidence="2 3" key="1">
    <citation type="submission" date="2016-07" db="EMBL/GenBank/DDBJ databases">
        <title>Pervasive Adenine N6-methylation of Active Genes in Fungi.</title>
        <authorList>
            <consortium name="DOE Joint Genome Institute"/>
            <person name="Mondo S.J."/>
            <person name="Dannebaum R.O."/>
            <person name="Kuo R.C."/>
            <person name="Labutti K."/>
            <person name="Haridas S."/>
            <person name="Kuo A."/>
            <person name="Salamov A."/>
            <person name="Ahrendt S.R."/>
            <person name="Lipzen A."/>
            <person name="Sullivan W."/>
            <person name="Andreopoulos W.B."/>
            <person name="Clum A."/>
            <person name="Lindquist E."/>
            <person name="Daum C."/>
            <person name="Ramamoorthy G.K."/>
            <person name="Gryganskyi A."/>
            <person name="Culley D."/>
            <person name="Magnuson J.K."/>
            <person name="James T.Y."/>
            <person name="O'Malley M.A."/>
            <person name="Stajich J.E."/>
            <person name="Spatafora J.W."/>
            <person name="Visel A."/>
            <person name="Grigoriev I.V."/>
        </authorList>
    </citation>
    <scope>NUCLEOTIDE SEQUENCE [LARGE SCALE GENOMIC DNA]</scope>
    <source>
        <strain evidence="2 3">CBS 115471</strain>
    </source>
</reference>
<evidence type="ECO:0000313" key="2">
    <source>
        <dbReference type="EMBL" id="ORY14829.1"/>
    </source>
</evidence>
<keyword evidence="3" id="KW-1185">Reference proteome</keyword>
<dbReference type="Proteomes" id="UP000193144">
    <property type="component" value="Unassembled WGS sequence"/>
</dbReference>
<sequence>MNFSIFRPNFRPLIASKFRCPNAIRNAQPLPRPVPSKVPFSTTAPLQKRQKGGKSGTDPRITQIRYHLFHPLTPRPLRFSRLRFLRHWTIHRAWLLYLRKTRRAQELELERQYNSMRAACEALRLLDESGNSVSAVEAGGQGGETGRLGQRGKEVGRLYRLAMMKRFGNKRGGVEGQGEGGQWGVPIEYARVQTDFPSREGWNHGWTR</sequence>
<dbReference type="PANTHER" id="PTHR39150:SF1">
    <property type="entry name" value="LARGE RIBOSOMAL SUBUNIT PROTEIN ML40"/>
    <property type="match status" value="1"/>
</dbReference>
<evidence type="ECO:0000256" key="1">
    <source>
        <dbReference type="SAM" id="MobiDB-lite"/>
    </source>
</evidence>
<comment type="caution">
    <text evidence="2">The sequence shown here is derived from an EMBL/GenBank/DDBJ whole genome shotgun (WGS) entry which is preliminary data.</text>
</comment>
<dbReference type="GO" id="GO:0005739">
    <property type="term" value="C:mitochondrion"/>
    <property type="evidence" value="ECO:0007669"/>
    <property type="project" value="GOC"/>
</dbReference>
<dbReference type="GO" id="GO:0003735">
    <property type="term" value="F:structural constituent of ribosome"/>
    <property type="evidence" value="ECO:0007669"/>
    <property type="project" value="InterPro"/>
</dbReference>
<dbReference type="EMBL" id="MCFA01000030">
    <property type="protein sequence ID" value="ORY14829.1"/>
    <property type="molecule type" value="Genomic_DNA"/>
</dbReference>
<evidence type="ECO:0008006" key="4">
    <source>
        <dbReference type="Google" id="ProtNLM"/>
    </source>
</evidence>
<dbReference type="PANTHER" id="PTHR39150">
    <property type="entry name" value="54S RIBOSOMAL PROTEIN L28, MITOCHONDRIAL"/>
    <property type="match status" value="1"/>
</dbReference>
<dbReference type="AlphaFoldDB" id="A0A1Y1ZX46"/>
<protein>
    <recommendedName>
        <fullName evidence="4">Mitochondrial ribosomal protein L28-domain-containing protein</fullName>
    </recommendedName>
</protein>
<dbReference type="InterPro" id="IPR042831">
    <property type="entry name" value="Ribosomal_mL40_fung"/>
</dbReference>
<feature type="region of interest" description="Disordered" evidence="1">
    <location>
        <begin position="31"/>
        <end position="59"/>
    </location>
</feature>